<dbReference type="Gene3D" id="1.20.1250.20">
    <property type="entry name" value="MFS general substrate transporter like domains"/>
    <property type="match status" value="1"/>
</dbReference>
<dbReference type="InterPro" id="IPR020846">
    <property type="entry name" value="MFS_dom"/>
</dbReference>
<comment type="subcellular location">
    <subcellularLocation>
        <location evidence="1">Cell inner membrane</location>
        <topology evidence="1">Multi-pass membrane protein</topology>
    </subcellularLocation>
</comment>
<keyword evidence="11" id="KW-1185">Reference proteome</keyword>
<dbReference type="PROSITE" id="PS50850">
    <property type="entry name" value="MFS"/>
    <property type="match status" value="1"/>
</dbReference>
<keyword evidence="3" id="KW-1003">Cell membrane</keyword>
<keyword evidence="6 8" id="KW-1133">Transmembrane helix</keyword>
<keyword evidence="7 8" id="KW-0472">Membrane</keyword>
<evidence type="ECO:0000313" key="10">
    <source>
        <dbReference type="EMBL" id="BBH53998.1"/>
    </source>
</evidence>
<evidence type="ECO:0000256" key="8">
    <source>
        <dbReference type="SAM" id="Phobius"/>
    </source>
</evidence>
<dbReference type="GO" id="GO:0015528">
    <property type="term" value="F:lactose:proton symporter activity"/>
    <property type="evidence" value="ECO:0007669"/>
    <property type="project" value="TreeGrafter"/>
</dbReference>
<proteinExistence type="predicted"/>
<keyword evidence="5 8" id="KW-0812">Transmembrane</keyword>
<evidence type="ECO:0000313" key="11">
    <source>
        <dbReference type="Proteomes" id="UP000291236"/>
    </source>
</evidence>
<dbReference type="GO" id="GO:0030395">
    <property type="term" value="F:lactose binding"/>
    <property type="evidence" value="ECO:0007669"/>
    <property type="project" value="TreeGrafter"/>
</dbReference>
<dbReference type="KEGG" id="sbf:JCM31447_24520"/>
<dbReference type="RefSeq" id="WP_172603925.1">
    <property type="nucleotide sequence ID" value="NZ_AP019368.1"/>
</dbReference>
<accession>A0A4P2VMJ8</accession>
<organism evidence="10 11">
    <name type="scientific">Fluviispira sanaruensis</name>
    <dbReference type="NCBI Taxonomy" id="2493639"/>
    <lineage>
        <taxon>Bacteria</taxon>
        <taxon>Pseudomonadati</taxon>
        <taxon>Bdellovibrionota</taxon>
        <taxon>Oligoflexia</taxon>
        <taxon>Silvanigrellales</taxon>
        <taxon>Silvanigrellaceae</taxon>
        <taxon>Fluviispira</taxon>
    </lineage>
</organism>
<reference evidence="10 11" key="1">
    <citation type="submission" date="2018-12" db="EMBL/GenBank/DDBJ databases">
        <title>Rubrispira sanarue gen. nov., sp., nov., a member of the order Silvanigrellales, isolated from a brackish lake in Hamamatsu Japan.</title>
        <authorList>
            <person name="Maejima Y."/>
            <person name="Iino T."/>
            <person name="Muraguchi Y."/>
            <person name="Fukuda K."/>
            <person name="Nojiri H."/>
            <person name="Ohkuma M."/>
            <person name="Moriuchi R."/>
            <person name="Dohra H."/>
            <person name="Kimbara K."/>
            <person name="Shintani M."/>
        </authorList>
    </citation>
    <scope>NUCLEOTIDE SEQUENCE [LARGE SCALE GENOMIC DNA]</scope>
    <source>
        <strain evidence="10 11">RF1110005</strain>
    </source>
</reference>
<evidence type="ECO:0000256" key="4">
    <source>
        <dbReference type="ARBA" id="ARBA00022519"/>
    </source>
</evidence>
<dbReference type="PANTHER" id="PTHR23522">
    <property type="entry name" value="BLL5896 PROTEIN"/>
    <property type="match status" value="1"/>
</dbReference>
<name>A0A4P2VMJ8_FLUSA</name>
<dbReference type="EMBL" id="AP019368">
    <property type="protein sequence ID" value="BBH53998.1"/>
    <property type="molecule type" value="Genomic_DNA"/>
</dbReference>
<dbReference type="InterPro" id="IPR011701">
    <property type="entry name" value="MFS"/>
</dbReference>
<evidence type="ECO:0000256" key="3">
    <source>
        <dbReference type="ARBA" id="ARBA00022475"/>
    </source>
</evidence>
<evidence type="ECO:0000256" key="7">
    <source>
        <dbReference type="ARBA" id="ARBA00023136"/>
    </source>
</evidence>
<dbReference type="Proteomes" id="UP000291236">
    <property type="component" value="Chromosome"/>
</dbReference>
<dbReference type="SUPFAM" id="SSF103473">
    <property type="entry name" value="MFS general substrate transporter"/>
    <property type="match status" value="1"/>
</dbReference>
<protein>
    <recommendedName>
        <fullName evidence="9">Major facilitator superfamily (MFS) profile domain-containing protein</fullName>
    </recommendedName>
</protein>
<dbReference type="PANTHER" id="PTHR23522:SF10">
    <property type="entry name" value="3-PHENYLPROPIONIC ACID TRANSPORTER-RELATED"/>
    <property type="match status" value="1"/>
</dbReference>
<evidence type="ECO:0000256" key="5">
    <source>
        <dbReference type="ARBA" id="ARBA00022692"/>
    </source>
</evidence>
<gene>
    <name evidence="10" type="ORF">JCM31447_24520</name>
</gene>
<feature type="transmembrane region" description="Helical" evidence="8">
    <location>
        <begin position="20"/>
        <end position="41"/>
    </location>
</feature>
<sequence length="115" mass="13226">MFASLRWILFPFTNSIGEIILWQCLHGLSFAAYHAALMRYLRDYVPEYLRGTAIGFYYSFAVALPMGCMMPISSFIFEKMGSSAYFLMAIISLSSAFILYFSFSRKKLSLVSKYE</sequence>
<keyword evidence="4" id="KW-0997">Cell inner membrane</keyword>
<evidence type="ECO:0000256" key="2">
    <source>
        <dbReference type="ARBA" id="ARBA00022448"/>
    </source>
</evidence>
<evidence type="ECO:0000256" key="6">
    <source>
        <dbReference type="ARBA" id="ARBA00022989"/>
    </source>
</evidence>
<dbReference type="AlphaFoldDB" id="A0A4P2VMJ8"/>
<dbReference type="InterPro" id="IPR036259">
    <property type="entry name" value="MFS_trans_sf"/>
</dbReference>
<evidence type="ECO:0000256" key="1">
    <source>
        <dbReference type="ARBA" id="ARBA00004429"/>
    </source>
</evidence>
<feature type="transmembrane region" description="Helical" evidence="8">
    <location>
        <begin position="53"/>
        <end position="77"/>
    </location>
</feature>
<feature type="domain" description="Major facilitator superfamily (MFS) profile" evidence="9">
    <location>
        <begin position="1"/>
        <end position="115"/>
    </location>
</feature>
<dbReference type="Pfam" id="PF07690">
    <property type="entry name" value="MFS_1"/>
    <property type="match status" value="1"/>
</dbReference>
<keyword evidence="2" id="KW-0813">Transport</keyword>
<dbReference type="GO" id="GO:0005886">
    <property type="term" value="C:plasma membrane"/>
    <property type="evidence" value="ECO:0007669"/>
    <property type="project" value="UniProtKB-SubCell"/>
</dbReference>
<evidence type="ECO:0000259" key="9">
    <source>
        <dbReference type="PROSITE" id="PS50850"/>
    </source>
</evidence>
<feature type="transmembrane region" description="Helical" evidence="8">
    <location>
        <begin position="83"/>
        <end position="103"/>
    </location>
</feature>